<dbReference type="RefSeq" id="WP_015704568.1">
    <property type="nucleotide sequence ID" value="NC_015663.1"/>
</dbReference>
<feature type="domain" description="ShlB POTRA" evidence="7">
    <location>
        <begin position="160"/>
        <end position="197"/>
    </location>
</feature>
<dbReference type="Proteomes" id="UP000008881">
    <property type="component" value="Chromosome"/>
</dbReference>
<dbReference type="PANTHER" id="PTHR34597">
    <property type="entry name" value="SLR1661 PROTEIN"/>
    <property type="match status" value="1"/>
</dbReference>
<dbReference type="Pfam" id="PF03865">
    <property type="entry name" value="ShlB"/>
    <property type="match status" value="1"/>
</dbReference>
<dbReference type="PIRSF" id="PIRSF029745">
    <property type="entry name" value="FhaC"/>
    <property type="match status" value="1"/>
</dbReference>
<evidence type="ECO:0000313" key="8">
    <source>
        <dbReference type="EMBL" id="AEG97437.1"/>
    </source>
</evidence>
<dbReference type="eggNOG" id="COG2831">
    <property type="taxonomic scope" value="Bacteria"/>
</dbReference>
<dbReference type="Pfam" id="PF08479">
    <property type="entry name" value="POTRA_2"/>
    <property type="match status" value="1"/>
</dbReference>
<feature type="domain" description="Haemolysin activator HlyB C-terminal" evidence="5">
    <location>
        <begin position="202"/>
        <end position="512"/>
    </location>
</feature>
<dbReference type="GeneID" id="93310705"/>
<dbReference type="OrthoDB" id="290122at2"/>
<dbReference type="PATRIC" id="fig|1028307.3.peg.2518"/>
<proteinExistence type="predicted"/>
<evidence type="ECO:0000256" key="3">
    <source>
        <dbReference type="ARBA" id="ARBA00023237"/>
    </source>
</evidence>
<sequence>MDIRNIVIISLVLLIAGPAVAADAQLGRLVKEQQNNDNAAFKDRKIEQKDVFSDAIAKKETDSTFPLENPCFQIDELVLSNDFLDDRGLNKIKKLVAGKCLGMNGLKKAAVLFQDYYINAGYITTRVEIPSQDLLTKKLKLAVIPGRISEIIIVDNDISKWVLPFSQGDILNIRDVEQSLENIQRTPEVDVKINIVPGPENGTSNLVINTQRKKIWSARTSYNNYGDDSTGNQLIGGVGYLYNITSLSDVFYLAGTGSQTGGYKNASAYYSVPFGYTDLSLFYSKSKSTQGIDLGAYTFDYVGETEYFSLKSNRMLYRNVNSKLSASAELIRRKYDYTLGGTELVLQKRDMGNIRLGLNYKRNFTGAALDSTLTWQRFTKAFGGTDTPDMRTGTVSKRSQILNLNVNYVKWLTMLPVNAYYELNIGAQYSPDNLTLQDQFTIGDRWSVRGFQNSDGIYGNKGFFLQNTLNVVAGYNGFVPYIGTDYGQIIGKLPSQDLNGKKIIGGVFGIKGAVKALEYDASLSSPFLYPDDLDVDSYKINFNLAYQI</sequence>
<reference evidence="8 9" key="1">
    <citation type="journal article" date="2012" name="J. Bacteriol.">
        <title>Complete genome sequence of Enterobacter aerogenes KCTC 2190.</title>
        <authorList>
            <person name="Shin S.H."/>
            <person name="Kim S."/>
            <person name="Kim J.Y."/>
            <person name="Lee S."/>
            <person name="Um Y."/>
            <person name="Oh M.K."/>
            <person name="Kim Y.R."/>
            <person name="Lee J."/>
            <person name="Yang K.S."/>
        </authorList>
    </citation>
    <scope>NUCLEOTIDE SEQUENCE [LARGE SCALE GENOMIC DNA]</scope>
    <source>
        <strain evidence="8 9">KCTC 2190</strain>
    </source>
</reference>
<evidence type="ECO:0000256" key="2">
    <source>
        <dbReference type="ARBA" id="ARBA00022692"/>
    </source>
</evidence>
<dbReference type="InterPro" id="IPR005565">
    <property type="entry name" value="Hemolysn_activator_HlyB_C"/>
</dbReference>
<evidence type="ECO:0000259" key="5">
    <source>
        <dbReference type="Pfam" id="PF03865"/>
    </source>
</evidence>
<dbReference type="KEGG" id="eae:EAE_12615"/>
<dbReference type="InterPro" id="IPR051544">
    <property type="entry name" value="TPS_OM_transporter"/>
</dbReference>
<dbReference type="Gene3D" id="3.10.20.310">
    <property type="entry name" value="membrane protein fhac"/>
    <property type="match status" value="1"/>
</dbReference>
<feature type="domain" description="Polypeptide-transport-associated ShlB-type" evidence="6">
    <location>
        <begin position="76"/>
        <end position="146"/>
    </location>
</feature>
<dbReference type="GO" id="GO:0046819">
    <property type="term" value="P:protein secretion by the type V secretion system"/>
    <property type="evidence" value="ECO:0007669"/>
    <property type="project" value="TreeGrafter"/>
</dbReference>
<dbReference type="Pfam" id="PF17287">
    <property type="entry name" value="POTRA_3"/>
    <property type="match status" value="1"/>
</dbReference>
<keyword evidence="9" id="KW-1185">Reference proteome</keyword>
<protein>
    <submittedName>
        <fullName evidence="8">Polypeptide-transport-associated domain-containing protein ShlB-type</fullName>
    </submittedName>
</protein>
<feature type="signal peptide" evidence="4">
    <location>
        <begin position="1"/>
        <end position="21"/>
    </location>
</feature>
<evidence type="ECO:0000259" key="6">
    <source>
        <dbReference type="Pfam" id="PF08479"/>
    </source>
</evidence>
<keyword evidence="1" id="KW-1134">Transmembrane beta strand</keyword>
<evidence type="ECO:0000259" key="7">
    <source>
        <dbReference type="Pfam" id="PF17287"/>
    </source>
</evidence>
<name>A0A0H3FX97_KLEAK</name>
<evidence type="ECO:0000256" key="4">
    <source>
        <dbReference type="SAM" id="SignalP"/>
    </source>
</evidence>
<organism evidence="8 9">
    <name type="scientific">Klebsiella aerogenes (strain ATCC 13048 / DSM 30053 / CCUG 1429 / JCM 1235 / KCTC 2190 / NBRC 13534 / NCIMB 10102 / NCTC 10006 / CDC 819-56)</name>
    <name type="common">Enterobacter aerogenes</name>
    <dbReference type="NCBI Taxonomy" id="1028307"/>
    <lineage>
        <taxon>Bacteria</taxon>
        <taxon>Pseudomonadati</taxon>
        <taxon>Pseudomonadota</taxon>
        <taxon>Gammaproteobacteria</taxon>
        <taxon>Enterobacterales</taxon>
        <taxon>Enterobacteriaceae</taxon>
        <taxon>Klebsiella/Raoultella group</taxon>
        <taxon>Klebsiella</taxon>
    </lineage>
</organism>
<dbReference type="GO" id="GO:0098046">
    <property type="term" value="C:type V protein secretion system complex"/>
    <property type="evidence" value="ECO:0007669"/>
    <property type="project" value="TreeGrafter"/>
</dbReference>
<dbReference type="EMBL" id="CP002824">
    <property type="protein sequence ID" value="AEG97437.1"/>
    <property type="molecule type" value="Genomic_DNA"/>
</dbReference>
<dbReference type="GO" id="GO:0008320">
    <property type="term" value="F:protein transmembrane transporter activity"/>
    <property type="evidence" value="ECO:0007669"/>
    <property type="project" value="TreeGrafter"/>
</dbReference>
<keyword evidence="1" id="KW-0472">Membrane</keyword>
<dbReference type="AlphaFoldDB" id="A0A0H3FX97"/>
<keyword evidence="2" id="KW-0812">Transmembrane</keyword>
<feature type="chain" id="PRO_5002609544" evidence="4">
    <location>
        <begin position="22"/>
        <end position="548"/>
    </location>
</feature>
<dbReference type="PANTHER" id="PTHR34597:SF3">
    <property type="entry name" value="OUTER MEMBRANE TRANSPORTER CDIB"/>
    <property type="match status" value="1"/>
</dbReference>
<accession>A0A0H3FX97</accession>
<keyword evidence="3" id="KW-0998">Cell outer membrane</keyword>
<dbReference type="InterPro" id="IPR013686">
    <property type="entry name" value="Polypept-transport_assoc_ShlB"/>
</dbReference>
<evidence type="ECO:0000256" key="1">
    <source>
        <dbReference type="ARBA" id="ARBA00022452"/>
    </source>
</evidence>
<keyword evidence="4" id="KW-0732">Signal</keyword>
<dbReference type="InterPro" id="IPR027282">
    <property type="entry name" value="TPS"/>
</dbReference>
<evidence type="ECO:0000313" key="9">
    <source>
        <dbReference type="Proteomes" id="UP000008881"/>
    </source>
</evidence>
<dbReference type="Gene3D" id="2.40.160.50">
    <property type="entry name" value="membrane protein fhac: a member of the omp85/tpsb transporter family"/>
    <property type="match status" value="1"/>
</dbReference>
<dbReference type="HOGENOM" id="CLU_020581_2_0_6"/>
<dbReference type="InterPro" id="IPR035251">
    <property type="entry name" value="ShlB_POTRA"/>
</dbReference>
<gene>
    <name evidence="8" type="ordered locus">EAE_12615</name>
</gene>